<feature type="region of interest" description="Disordered" evidence="1">
    <location>
        <begin position="943"/>
        <end position="970"/>
    </location>
</feature>
<feature type="region of interest" description="Disordered" evidence="1">
    <location>
        <begin position="121"/>
        <end position="183"/>
    </location>
</feature>
<keyword evidence="2" id="KW-1185">Reference proteome</keyword>
<feature type="region of interest" description="Disordered" evidence="1">
    <location>
        <begin position="195"/>
        <end position="237"/>
    </location>
</feature>
<name>A0AA85JS16_TRIRE</name>
<organism evidence="2 3">
    <name type="scientific">Trichobilharzia regenti</name>
    <name type="common">Nasal bird schistosome</name>
    <dbReference type="NCBI Taxonomy" id="157069"/>
    <lineage>
        <taxon>Eukaryota</taxon>
        <taxon>Metazoa</taxon>
        <taxon>Spiralia</taxon>
        <taxon>Lophotrochozoa</taxon>
        <taxon>Platyhelminthes</taxon>
        <taxon>Trematoda</taxon>
        <taxon>Digenea</taxon>
        <taxon>Strigeidida</taxon>
        <taxon>Schistosomatoidea</taxon>
        <taxon>Schistosomatidae</taxon>
        <taxon>Trichobilharzia</taxon>
    </lineage>
</organism>
<sequence>MNQTKSKRPLSQLQKHSYETNRRLRDNVVKVQKYEAREENLRKNVLESRRCKMKKMMEYLRKRPVDCGGKRVSSRFNSTIDYNGSYWESDNSWATGKSNSKEDASNQLEFAMSLLTLGEIPRESITSKTPTPTPTTNTHRAPLKFVISSQTTCTPTKSPTNRSILTSNSALSSSSIPQRNKDSLDSKINISSWRKEIHSDQIDRNDMKKSSQENQAASSETDEEISSLSSDMNASPIPCVDVSSVSLSSSQRTTPIEDLDDSISLTDIEASNEKAEVNLIPKYTRSILKSRINESPRIHVDHTTYEFSPEDFIDSLYGPRDSVELSSVRFQIGYSSPTQLPPSACNTIPESEVIESPHTSRKTVRFADETKDIYQTVKNPIFSNVFPLKVTSESSDIITSVDKKDSSLIPSVQTMLAENEAIENSSTPPTSSQFISVSIGFPQNESFKLVNTITMKNPTSENTEVYSEKNEYTALNNTPKLDDKVDICTSEYETLKPSEEVTTTTTTTTPSPPPPLTSSSSSSTSKMQSRMLQLSSKRINKLQGYADLMIGRSKLNKDFLIPRQQLLTYRVSISPLFHQQQQQQPSNVNRCMNSLNNNNYIPTNIESVSNSSSNFVLHSPINTVTNSPTYDTTGYSSSDTIVNIEADNDDAAGDDDDDDDVNLPDYEGINIPLKRSNHNTTTTTTTTHMNFSSLSTTTEEISKPQENVNINQQPVGFDPTTCTKNTISPKKQQIKKEFIKQSPVIFNDDNNNNNTNNNLNNNRNQDREHFEHLLVDVQQRQLSKSSSPLYTTSARLLSRRPRVCEPSDVNQNLRKTKLFTSACEFESNTSEKNSHEILSKANDPPVNPSNNTYWFRLHTNGYSEKDDFYQAENSTQNDYDNLDSIRTSPPPPPPPPPTSTSGQPVNSFVTNVFGSRLESCIYSSSQINNVTDSLSEFINSERECQQEHQQQQQQQHQHQTRRQQQSLQKLKDESKINQALKPIHVNTEIFNQSTSKVKKGTKVPSALSMEEENLVKSLERLNKRLNEILTHHHYCE</sequence>
<protein>
    <submittedName>
        <fullName evidence="3">Uncharacterized protein</fullName>
    </submittedName>
</protein>
<proteinExistence type="predicted"/>
<feature type="compositionally biased region" description="Pro residues" evidence="1">
    <location>
        <begin position="888"/>
        <end position="898"/>
    </location>
</feature>
<dbReference type="AlphaFoldDB" id="A0AA85JS16"/>
<feature type="region of interest" description="Disordered" evidence="1">
    <location>
        <begin position="666"/>
        <end position="687"/>
    </location>
</feature>
<feature type="compositionally biased region" description="Polar residues" evidence="1">
    <location>
        <begin position="147"/>
        <end position="162"/>
    </location>
</feature>
<feature type="compositionally biased region" description="Basic and acidic residues" evidence="1">
    <location>
        <begin position="195"/>
        <end position="211"/>
    </location>
</feature>
<evidence type="ECO:0000313" key="2">
    <source>
        <dbReference type="Proteomes" id="UP000050795"/>
    </source>
</evidence>
<dbReference type="WBParaSite" id="TREG1_3280.1">
    <property type="protein sequence ID" value="TREG1_3280.1"/>
    <property type="gene ID" value="TREG1_3280"/>
</dbReference>
<evidence type="ECO:0000256" key="1">
    <source>
        <dbReference type="SAM" id="MobiDB-lite"/>
    </source>
</evidence>
<feature type="compositionally biased region" description="Low complexity" evidence="1">
    <location>
        <begin position="163"/>
        <end position="176"/>
    </location>
</feature>
<feature type="compositionally biased region" description="Low complexity" evidence="1">
    <location>
        <begin position="947"/>
        <end position="965"/>
    </location>
</feature>
<evidence type="ECO:0000313" key="3">
    <source>
        <dbReference type="WBParaSite" id="TREG1_3280.1"/>
    </source>
</evidence>
<feature type="region of interest" description="Disordered" evidence="1">
    <location>
        <begin position="1"/>
        <end position="24"/>
    </location>
</feature>
<reference evidence="2" key="1">
    <citation type="submission" date="2022-06" db="EMBL/GenBank/DDBJ databases">
        <authorList>
            <person name="Berger JAMES D."/>
            <person name="Berger JAMES D."/>
        </authorList>
    </citation>
    <scope>NUCLEOTIDE SEQUENCE [LARGE SCALE GENOMIC DNA]</scope>
</reference>
<feature type="region of interest" description="Disordered" evidence="1">
    <location>
        <begin position="875"/>
        <end position="907"/>
    </location>
</feature>
<reference evidence="3" key="2">
    <citation type="submission" date="2023-11" db="UniProtKB">
        <authorList>
            <consortium name="WormBaseParasite"/>
        </authorList>
    </citation>
    <scope>IDENTIFICATION</scope>
</reference>
<feature type="region of interest" description="Disordered" evidence="1">
    <location>
        <begin position="492"/>
        <end position="532"/>
    </location>
</feature>
<dbReference type="Proteomes" id="UP000050795">
    <property type="component" value="Unassembled WGS sequence"/>
</dbReference>
<accession>A0AA85JS16</accession>